<keyword evidence="14" id="KW-1185">Reference proteome</keyword>
<evidence type="ECO:0000313" key="13">
    <source>
        <dbReference type="EMBL" id="TKA49288.1"/>
    </source>
</evidence>
<evidence type="ECO:0000256" key="4">
    <source>
        <dbReference type="ARBA" id="ARBA00022679"/>
    </source>
</evidence>
<evidence type="ECO:0000256" key="1">
    <source>
        <dbReference type="ARBA" id="ARBA00004623"/>
    </source>
</evidence>
<dbReference type="GO" id="GO:0010506">
    <property type="term" value="P:regulation of autophagy"/>
    <property type="evidence" value="ECO:0007669"/>
    <property type="project" value="InterPro"/>
</dbReference>
<dbReference type="PROSITE" id="PS50011">
    <property type="entry name" value="PROTEIN_KINASE_DOM"/>
    <property type="match status" value="1"/>
</dbReference>
<dbReference type="STRING" id="329884.A0A4U0VJD1"/>
<feature type="domain" description="Protein kinase" evidence="12">
    <location>
        <begin position="32"/>
        <end position="294"/>
    </location>
</feature>
<dbReference type="InterPro" id="IPR008271">
    <property type="entry name" value="Ser/Thr_kinase_AS"/>
</dbReference>
<evidence type="ECO:0000256" key="2">
    <source>
        <dbReference type="ARBA" id="ARBA00012513"/>
    </source>
</evidence>
<organism evidence="13 14">
    <name type="scientific">Friedmanniomyces simplex</name>
    <dbReference type="NCBI Taxonomy" id="329884"/>
    <lineage>
        <taxon>Eukaryota</taxon>
        <taxon>Fungi</taxon>
        <taxon>Dikarya</taxon>
        <taxon>Ascomycota</taxon>
        <taxon>Pezizomycotina</taxon>
        <taxon>Dothideomycetes</taxon>
        <taxon>Dothideomycetidae</taxon>
        <taxon>Mycosphaerellales</taxon>
        <taxon>Teratosphaeriaceae</taxon>
        <taxon>Friedmanniomyces</taxon>
    </lineage>
</organism>
<accession>A0A4U0VJD1</accession>
<proteinExistence type="predicted"/>
<dbReference type="GO" id="GO:0004674">
    <property type="term" value="F:protein serine/threonine kinase activity"/>
    <property type="evidence" value="ECO:0007669"/>
    <property type="project" value="UniProtKB-KW"/>
</dbReference>
<evidence type="ECO:0000256" key="11">
    <source>
        <dbReference type="ARBA" id="ARBA00048679"/>
    </source>
</evidence>
<evidence type="ECO:0000256" key="10">
    <source>
        <dbReference type="ARBA" id="ARBA00047899"/>
    </source>
</evidence>
<comment type="catalytic activity">
    <reaction evidence="10">
        <text>L-threonyl-[protein] + ATP = O-phospho-L-threonyl-[protein] + ADP + H(+)</text>
        <dbReference type="Rhea" id="RHEA:46608"/>
        <dbReference type="Rhea" id="RHEA-COMP:11060"/>
        <dbReference type="Rhea" id="RHEA-COMP:11605"/>
        <dbReference type="ChEBI" id="CHEBI:15378"/>
        <dbReference type="ChEBI" id="CHEBI:30013"/>
        <dbReference type="ChEBI" id="CHEBI:30616"/>
        <dbReference type="ChEBI" id="CHEBI:61977"/>
        <dbReference type="ChEBI" id="CHEBI:456216"/>
        <dbReference type="EC" id="2.7.11.1"/>
    </reaction>
</comment>
<dbReference type="InterPro" id="IPR011009">
    <property type="entry name" value="Kinase-like_dom_sf"/>
</dbReference>
<name>A0A4U0VJD1_9PEZI</name>
<keyword evidence="4" id="KW-0808">Transferase</keyword>
<dbReference type="InterPro" id="IPR045269">
    <property type="entry name" value="Atg1-like"/>
</dbReference>
<protein>
    <recommendedName>
        <fullName evidence="2">non-specific serine/threonine protein kinase</fullName>
        <ecNumber evidence="2">2.7.11.1</ecNumber>
    </recommendedName>
    <alternativeName>
        <fullName evidence="9">Autophagy-related protein 1</fullName>
    </alternativeName>
</protein>
<dbReference type="GO" id="GO:0034045">
    <property type="term" value="C:phagophore assembly site membrane"/>
    <property type="evidence" value="ECO:0007669"/>
    <property type="project" value="UniProtKB-SubCell"/>
</dbReference>
<dbReference type="GO" id="GO:0005776">
    <property type="term" value="C:autophagosome"/>
    <property type="evidence" value="ECO:0007669"/>
    <property type="project" value="TreeGrafter"/>
</dbReference>
<dbReference type="Proteomes" id="UP000309340">
    <property type="component" value="Unassembled WGS sequence"/>
</dbReference>
<evidence type="ECO:0000256" key="6">
    <source>
        <dbReference type="ARBA" id="ARBA00022777"/>
    </source>
</evidence>
<dbReference type="Pfam" id="PF00069">
    <property type="entry name" value="Pkinase"/>
    <property type="match status" value="1"/>
</dbReference>
<reference evidence="13 14" key="1">
    <citation type="submission" date="2017-03" db="EMBL/GenBank/DDBJ databases">
        <title>Genomes of endolithic fungi from Antarctica.</title>
        <authorList>
            <person name="Coleine C."/>
            <person name="Masonjones S."/>
            <person name="Stajich J.E."/>
        </authorList>
    </citation>
    <scope>NUCLEOTIDE SEQUENCE [LARGE SCALE GENOMIC DNA]</scope>
    <source>
        <strain evidence="13 14">CCFEE 5184</strain>
    </source>
</reference>
<dbReference type="Pfam" id="PF24137">
    <property type="entry name" value="DA_N"/>
    <property type="match status" value="1"/>
</dbReference>
<keyword evidence="7" id="KW-0067">ATP-binding</keyword>
<dbReference type="GO" id="GO:0005829">
    <property type="term" value="C:cytosol"/>
    <property type="evidence" value="ECO:0007669"/>
    <property type="project" value="TreeGrafter"/>
</dbReference>
<dbReference type="EMBL" id="NAJQ01002111">
    <property type="protein sequence ID" value="TKA49288.1"/>
    <property type="molecule type" value="Genomic_DNA"/>
</dbReference>
<gene>
    <name evidence="13" type="ORF">B0A55_13047</name>
</gene>
<dbReference type="Gene3D" id="1.10.510.10">
    <property type="entry name" value="Transferase(Phosphotransferase) domain 1"/>
    <property type="match status" value="1"/>
</dbReference>
<keyword evidence="8" id="KW-0072">Autophagy</keyword>
<dbReference type="GO" id="GO:0000045">
    <property type="term" value="P:autophagosome assembly"/>
    <property type="evidence" value="ECO:0007669"/>
    <property type="project" value="TreeGrafter"/>
</dbReference>
<evidence type="ECO:0000256" key="3">
    <source>
        <dbReference type="ARBA" id="ARBA00022527"/>
    </source>
</evidence>
<dbReference type="OrthoDB" id="10252171at2759"/>
<evidence type="ECO:0000256" key="9">
    <source>
        <dbReference type="ARBA" id="ARBA00030237"/>
    </source>
</evidence>
<dbReference type="SMART" id="SM00220">
    <property type="entry name" value="S_TKc"/>
    <property type="match status" value="1"/>
</dbReference>
<evidence type="ECO:0000259" key="12">
    <source>
        <dbReference type="PROSITE" id="PS50011"/>
    </source>
</evidence>
<feature type="non-terminal residue" evidence="13">
    <location>
        <position position="1"/>
    </location>
</feature>
<dbReference type="GO" id="GO:0005524">
    <property type="term" value="F:ATP binding"/>
    <property type="evidence" value="ECO:0007669"/>
    <property type="project" value="UniProtKB-KW"/>
</dbReference>
<dbReference type="InterPro" id="IPR056402">
    <property type="entry name" value="DA_N"/>
</dbReference>
<comment type="subcellular location">
    <subcellularLocation>
        <location evidence="1">Preautophagosomal structure membrane</location>
        <topology evidence="1">Peripheral membrane protein</topology>
    </subcellularLocation>
</comment>
<dbReference type="InterPro" id="IPR000719">
    <property type="entry name" value="Prot_kinase_dom"/>
</dbReference>
<keyword evidence="3" id="KW-0723">Serine/threonine-protein kinase</keyword>
<dbReference type="AlphaFoldDB" id="A0A4U0VJD1"/>
<keyword evidence="6" id="KW-0418">Kinase</keyword>
<evidence type="ECO:0000256" key="5">
    <source>
        <dbReference type="ARBA" id="ARBA00022741"/>
    </source>
</evidence>
<evidence type="ECO:0000256" key="7">
    <source>
        <dbReference type="ARBA" id="ARBA00022840"/>
    </source>
</evidence>
<comment type="caution">
    <text evidence="13">The sequence shown here is derived from an EMBL/GenBank/DDBJ whole genome shotgun (WGS) entry which is preliminary data.</text>
</comment>
<dbReference type="EC" id="2.7.11.1" evidence="2"/>
<dbReference type="PANTHER" id="PTHR24348">
    <property type="entry name" value="SERINE/THREONINE-PROTEIN KINASE UNC-51-RELATED"/>
    <property type="match status" value="1"/>
</dbReference>
<dbReference type="SUPFAM" id="SSF56112">
    <property type="entry name" value="Protein kinase-like (PK-like)"/>
    <property type="match status" value="1"/>
</dbReference>
<dbReference type="PANTHER" id="PTHR24348:SF22">
    <property type="entry name" value="NON-SPECIFIC SERINE_THREONINE PROTEIN KINASE"/>
    <property type="match status" value="1"/>
</dbReference>
<keyword evidence="5" id="KW-0547">Nucleotide-binding</keyword>
<evidence type="ECO:0000256" key="8">
    <source>
        <dbReference type="ARBA" id="ARBA00023006"/>
    </source>
</evidence>
<dbReference type="PROSITE" id="PS00108">
    <property type="entry name" value="PROTEIN_KINASE_ST"/>
    <property type="match status" value="1"/>
</dbReference>
<comment type="catalytic activity">
    <reaction evidence="11">
        <text>L-seryl-[protein] + ATP = O-phospho-L-seryl-[protein] + ADP + H(+)</text>
        <dbReference type="Rhea" id="RHEA:17989"/>
        <dbReference type="Rhea" id="RHEA-COMP:9863"/>
        <dbReference type="Rhea" id="RHEA-COMP:11604"/>
        <dbReference type="ChEBI" id="CHEBI:15378"/>
        <dbReference type="ChEBI" id="CHEBI:29999"/>
        <dbReference type="ChEBI" id="CHEBI:30616"/>
        <dbReference type="ChEBI" id="CHEBI:83421"/>
        <dbReference type="ChEBI" id="CHEBI:456216"/>
        <dbReference type="EC" id="2.7.11.1"/>
    </reaction>
</comment>
<evidence type="ECO:0000313" key="14">
    <source>
        <dbReference type="Proteomes" id="UP000309340"/>
    </source>
</evidence>
<sequence length="368" mass="40325">AANVPFGALGIQSVASTAAPSGTHTPEHEPILLEQETLGRGAYGVVARVWDVSTGREYASKRFTNLDKSDLEKEACLMRQSPHLVMEYVPMGNLEGQHRQRKISEDEAITILQQVLSALVFLHEQSPPIVHRDIKPENLLVQSRQPIHIKLGDFGLSKASEDLKTLCGTPMYLPPELAKYHGSKSSRLVEHLNDWESEELIDVLSEMIVMDPHNDNSSLLTVSTEVEWTSTGTSLNGPKVHPVNSTNFDWWYIDAVLSNVHGRDLSSIVIKFYTASPGGIEAISNTSTVLDTSISGTWANGSAFGFDAYPSGTVIFTEGNSSDGRWGGYSSWTSAEDRTKYAIEFSDPTAGLLGYMILTGVCRLHQST</sequence>